<dbReference type="AlphaFoldDB" id="A0A955RIJ6"/>
<dbReference type="CDD" id="cd02883">
    <property type="entry name" value="NUDIX_Hydrolase"/>
    <property type="match status" value="1"/>
</dbReference>
<reference evidence="3" key="1">
    <citation type="submission" date="2020-04" db="EMBL/GenBank/DDBJ databases">
        <authorList>
            <person name="Zhang T."/>
        </authorList>
    </citation>
    <scope>NUCLEOTIDE SEQUENCE</scope>
    <source>
        <strain evidence="3">HKST-UBA14</strain>
    </source>
</reference>
<dbReference type="EMBL" id="JAGQLK010000004">
    <property type="protein sequence ID" value="MCA9382798.1"/>
    <property type="molecule type" value="Genomic_DNA"/>
</dbReference>
<dbReference type="InterPro" id="IPR020084">
    <property type="entry name" value="NUDIX_hydrolase_CS"/>
</dbReference>
<dbReference type="Gene3D" id="3.90.79.10">
    <property type="entry name" value="Nucleoside Triphosphate Pyrophosphohydrolase"/>
    <property type="match status" value="1"/>
</dbReference>
<keyword evidence="1 3" id="KW-0378">Hydrolase</keyword>
<dbReference type="PANTHER" id="PTHR43222:SF2">
    <property type="entry name" value="NUDIX HYDROLASE 23, CHLOROPLASTIC"/>
    <property type="match status" value="1"/>
</dbReference>
<dbReference type="InterPro" id="IPR015797">
    <property type="entry name" value="NUDIX_hydrolase-like_dom_sf"/>
</dbReference>
<evidence type="ECO:0000256" key="1">
    <source>
        <dbReference type="ARBA" id="ARBA00022801"/>
    </source>
</evidence>
<dbReference type="InterPro" id="IPR000086">
    <property type="entry name" value="NUDIX_hydrolase_dom"/>
</dbReference>
<proteinExistence type="predicted"/>
<sequence>MHKEYSDITQINGLKCRFDGYSGVDKSILESSGFGRIMGLVNYKSEIVLILHEKGSWNFPGGHMEAGENAMETLLRELDEEADVKAKPEAVEPVLLVKTFTMPDDEWIEDETQLICYAEIDELPPLTPDPDEDIIDRKLVSVDEIYEYIMWDSITWITGWLQERINPESL</sequence>
<gene>
    <name evidence="3" type="ORF">KC909_00365</name>
</gene>
<comment type="caution">
    <text evidence="3">The sequence shown here is derived from an EMBL/GenBank/DDBJ whole genome shotgun (WGS) entry which is preliminary data.</text>
</comment>
<protein>
    <submittedName>
        <fullName evidence="3">NUDIX hydrolase</fullName>
    </submittedName>
</protein>
<accession>A0A955RIJ6</accession>
<dbReference type="Pfam" id="PF00293">
    <property type="entry name" value="NUDIX"/>
    <property type="match status" value="1"/>
</dbReference>
<evidence type="ECO:0000259" key="2">
    <source>
        <dbReference type="PROSITE" id="PS51462"/>
    </source>
</evidence>
<feature type="domain" description="Nudix hydrolase" evidence="2">
    <location>
        <begin position="31"/>
        <end position="163"/>
    </location>
</feature>
<evidence type="ECO:0000313" key="3">
    <source>
        <dbReference type="EMBL" id="MCA9382798.1"/>
    </source>
</evidence>
<dbReference type="Proteomes" id="UP000783287">
    <property type="component" value="Unassembled WGS sequence"/>
</dbReference>
<dbReference type="PROSITE" id="PS51462">
    <property type="entry name" value="NUDIX"/>
    <property type="match status" value="1"/>
</dbReference>
<dbReference type="SUPFAM" id="SSF55811">
    <property type="entry name" value="Nudix"/>
    <property type="match status" value="1"/>
</dbReference>
<organism evidence="3 4">
    <name type="scientific">Candidatus Dojkabacteria bacterium</name>
    <dbReference type="NCBI Taxonomy" id="2099670"/>
    <lineage>
        <taxon>Bacteria</taxon>
        <taxon>Candidatus Dojkabacteria</taxon>
    </lineage>
</organism>
<evidence type="ECO:0000313" key="4">
    <source>
        <dbReference type="Proteomes" id="UP000783287"/>
    </source>
</evidence>
<dbReference type="GO" id="GO:0016787">
    <property type="term" value="F:hydrolase activity"/>
    <property type="evidence" value="ECO:0007669"/>
    <property type="project" value="UniProtKB-KW"/>
</dbReference>
<dbReference type="PANTHER" id="PTHR43222">
    <property type="entry name" value="NUDIX HYDROLASE 23"/>
    <property type="match status" value="1"/>
</dbReference>
<reference evidence="3" key="2">
    <citation type="journal article" date="2021" name="Microbiome">
        <title>Successional dynamics and alternative stable states in a saline activated sludge microbial community over 9 years.</title>
        <authorList>
            <person name="Wang Y."/>
            <person name="Ye J."/>
            <person name="Ju F."/>
            <person name="Liu L."/>
            <person name="Boyd J.A."/>
            <person name="Deng Y."/>
            <person name="Parks D.H."/>
            <person name="Jiang X."/>
            <person name="Yin X."/>
            <person name="Woodcroft B.J."/>
            <person name="Tyson G.W."/>
            <person name="Hugenholtz P."/>
            <person name="Polz M.F."/>
            <person name="Zhang T."/>
        </authorList>
    </citation>
    <scope>NUCLEOTIDE SEQUENCE</scope>
    <source>
        <strain evidence="3">HKST-UBA14</strain>
    </source>
</reference>
<dbReference type="PROSITE" id="PS00893">
    <property type="entry name" value="NUDIX_BOX"/>
    <property type="match status" value="1"/>
</dbReference>
<name>A0A955RIJ6_9BACT</name>